<evidence type="ECO:0000313" key="2">
    <source>
        <dbReference type="EMBL" id="KAG6527066.1"/>
    </source>
</evidence>
<protein>
    <submittedName>
        <fullName evidence="2">Uncharacterized protein</fullName>
    </submittedName>
</protein>
<gene>
    <name evidence="2" type="ORF">ZIOFF_009159</name>
</gene>
<comment type="caution">
    <text evidence="2">The sequence shown here is derived from an EMBL/GenBank/DDBJ whole genome shotgun (WGS) entry which is preliminary data.</text>
</comment>
<sequence>MMRPISTSQSTESSKAFFRRPLRRLEKVTCRLARFSILLICVFPLTMSTEQQNQRARSSDQSWPHENRQGGIRSEEGDEESRLPYMGSRKSGGGQLLAFHAYPALAPHVLGSTSSTPRHVPTYLGEMPTSCSRHLGRHPLGLGCQPLGLWVLGNTTHLSLKSTIHSWERYSLVLWVLRNAIHLGLVPLTRVLGAKECHSLELWALGNATWALDT</sequence>
<accession>A0A8J5HGY1</accession>
<dbReference type="AlphaFoldDB" id="A0A8J5HGY1"/>
<keyword evidence="3" id="KW-1185">Reference proteome</keyword>
<feature type="compositionally biased region" description="Polar residues" evidence="1">
    <location>
        <begin position="53"/>
        <end position="62"/>
    </location>
</feature>
<feature type="region of interest" description="Disordered" evidence="1">
    <location>
        <begin position="53"/>
        <end position="86"/>
    </location>
</feature>
<evidence type="ECO:0000313" key="3">
    <source>
        <dbReference type="Proteomes" id="UP000734854"/>
    </source>
</evidence>
<evidence type="ECO:0000256" key="1">
    <source>
        <dbReference type="SAM" id="MobiDB-lite"/>
    </source>
</evidence>
<dbReference type="Proteomes" id="UP000734854">
    <property type="component" value="Unassembled WGS sequence"/>
</dbReference>
<organism evidence="2 3">
    <name type="scientific">Zingiber officinale</name>
    <name type="common">Ginger</name>
    <name type="synonym">Amomum zingiber</name>
    <dbReference type="NCBI Taxonomy" id="94328"/>
    <lineage>
        <taxon>Eukaryota</taxon>
        <taxon>Viridiplantae</taxon>
        <taxon>Streptophyta</taxon>
        <taxon>Embryophyta</taxon>
        <taxon>Tracheophyta</taxon>
        <taxon>Spermatophyta</taxon>
        <taxon>Magnoliopsida</taxon>
        <taxon>Liliopsida</taxon>
        <taxon>Zingiberales</taxon>
        <taxon>Zingiberaceae</taxon>
        <taxon>Zingiber</taxon>
    </lineage>
</organism>
<dbReference type="EMBL" id="JACMSC010000003">
    <property type="protein sequence ID" value="KAG6527066.1"/>
    <property type="molecule type" value="Genomic_DNA"/>
</dbReference>
<name>A0A8J5HGY1_ZINOF</name>
<proteinExistence type="predicted"/>
<reference evidence="2 3" key="1">
    <citation type="submission" date="2020-08" db="EMBL/GenBank/DDBJ databases">
        <title>Plant Genome Project.</title>
        <authorList>
            <person name="Zhang R.-G."/>
        </authorList>
    </citation>
    <scope>NUCLEOTIDE SEQUENCE [LARGE SCALE GENOMIC DNA]</scope>
    <source>
        <tissue evidence="2">Rhizome</tissue>
    </source>
</reference>